<keyword evidence="2" id="KW-1185">Reference proteome</keyword>
<gene>
    <name evidence="1" type="ORF">HG543_07530</name>
</gene>
<name>A0A848L7G0_9BACT</name>
<evidence type="ECO:0000313" key="2">
    <source>
        <dbReference type="Proteomes" id="UP000518300"/>
    </source>
</evidence>
<proteinExistence type="predicted"/>
<organism evidence="1 2">
    <name type="scientific">Pyxidicoccus fallax</name>
    <dbReference type="NCBI Taxonomy" id="394095"/>
    <lineage>
        <taxon>Bacteria</taxon>
        <taxon>Pseudomonadati</taxon>
        <taxon>Myxococcota</taxon>
        <taxon>Myxococcia</taxon>
        <taxon>Myxococcales</taxon>
        <taxon>Cystobacterineae</taxon>
        <taxon>Myxococcaceae</taxon>
        <taxon>Pyxidicoccus</taxon>
    </lineage>
</organism>
<dbReference type="EMBL" id="JABBJJ010000023">
    <property type="protein sequence ID" value="NMO14709.1"/>
    <property type="molecule type" value="Genomic_DNA"/>
</dbReference>
<comment type="caution">
    <text evidence="1">The sequence shown here is derived from an EMBL/GenBank/DDBJ whole genome shotgun (WGS) entry which is preliminary data.</text>
</comment>
<dbReference type="RefSeq" id="WP_169344004.1">
    <property type="nucleotide sequence ID" value="NZ_JABBJJ010000023.1"/>
</dbReference>
<dbReference type="AlphaFoldDB" id="A0A848L7G0"/>
<evidence type="ECO:0000313" key="1">
    <source>
        <dbReference type="EMBL" id="NMO14709.1"/>
    </source>
</evidence>
<reference evidence="1 2" key="1">
    <citation type="submission" date="2020-04" db="EMBL/GenBank/DDBJ databases">
        <title>Draft genome of Pyxidicoccus fallax type strain.</title>
        <authorList>
            <person name="Whitworth D.E."/>
        </authorList>
    </citation>
    <scope>NUCLEOTIDE SEQUENCE [LARGE SCALE GENOMIC DNA]</scope>
    <source>
        <strain evidence="1 2">DSM 14698</strain>
    </source>
</reference>
<accession>A0A848L7G0</accession>
<protein>
    <submittedName>
        <fullName evidence="1">Uncharacterized protein</fullName>
    </submittedName>
</protein>
<dbReference type="Proteomes" id="UP000518300">
    <property type="component" value="Unassembled WGS sequence"/>
</dbReference>
<sequence length="104" mass="11406">MFAVAFVAAVMAGCGTGESAQPEPVGTENAANQSQPLIQCANHCDCPIDYFCDTSQGICLTDMFGPQPEFPQCYEDCQCFEMGGLWAWCDKTATVYFGQCRSWY</sequence>